<comment type="caution">
    <text evidence="2">The sequence shown here is derived from an EMBL/GenBank/DDBJ whole genome shotgun (WGS) entry which is preliminary data.</text>
</comment>
<dbReference type="HOGENOM" id="CLU_762126_0_0_6"/>
<keyword evidence="1" id="KW-0175">Coiled coil</keyword>
<feature type="coiled-coil region" evidence="1">
    <location>
        <begin position="280"/>
        <end position="321"/>
    </location>
</feature>
<dbReference type="AlphaFoldDB" id="N9M5X3"/>
<reference evidence="2 3" key="1">
    <citation type="submission" date="2013-02" db="EMBL/GenBank/DDBJ databases">
        <title>The Genome Sequence of Acinetobacter sp. ANC 3862.</title>
        <authorList>
            <consortium name="The Broad Institute Genome Sequencing Platform"/>
            <consortium name="The Broad Institute Genome Sequencing Center for Infectious Disease"/>
            <person name="Cerqueira G."/>
            <person name="Feldgarden M."/>
            <person name="Courvalin P."/>
            <person name="Perichon B."/>
            <person name="Grillot-Courvalin C."/>
            <person name="Clermont D."/>
            <person name="Rocha E."/>
            <person name="Yoon E.-J."/>
            <person name="Nemec A."/>
            <person name="Walker B."/>
            <person name="Young S.K."/>
            <person name="Zeng Q."/>
            <person name="Gargeya S."/>
            <person name="Fitzgerald M."/>
            <person name="Haas B."/>
            <person name="Abouelleil A."/>
            <person name="Alvarado L."/>
            <person name="Arachchi H.M."/>
            <person name="Berlin A.M."/>
            <person name="Chapman S.B."/>
            <person name="Dewar J."/>
            <person name="Goldberg J."/>
            <person name="Griggs A."/>
            <person name="Gujja S."/>
            <person name="Hansen M."/>
            <person name="Howarth C."/>
            <person name="Imamovic A."/>
            <person name="Larimer J."/>
            <person name="McCowan C."/>
            <person name="Murphy C."/>
            <person name="Neiman D."/>
            <person name="Pearson M."/>
            <person name="Priest M."/>
            <person name="Roberts A."/>
            <person name="Saif S."/>
            <person name="Shea T."/>
            <person name="Sisk P."/>
            <person name="Sykes S."/>
            <person name="Wortman J."/>
            <person name="Nusbaum C."/>
            <person name="Birren B."/>
        </authorList>
    </citation>
    <scope>NUCLEOTIDE SEQUENCE [LARGE SCALE GENOMIC DNA]</scope>
    <source>
        <strain evidence="2 3">ANC 3862</strain>
    </source>
</reference>
<sequence length="363" mass="42643">MIPSVKDIGEGYNKWEQYSIKTKTFELRPFEKPDMSPYLIHMTNSESLFQILNSRLLIATTPSQSMSDWYDEKIVCFTESPTFAIDFFRYKSYKRWCDDLRFGLGFSKIKLALKGVRPALYVDKSGLIKCIAETKIIIKSFDSVPESDGEENLGLCEVKNKLKEIYKLVAPYMTPLDHDHQKQGFLWEREWRYAQKDFEFEIEDIEIICCPKSDRQRVKEILGTSGVHIKYIETWGEYNEISKYLEDFQKDKIIQEKIDELSLKDAYSYEEQVIQELSKLKLYESQLESMVSKVEQVKETIATLEKRQEEILERIELEKEKNCVYCGCDFEEVGGIAIKDWNEDGHFCSTCYAEMHAKINDEN</sequence>
<evidence type="ECO:0000313" key="3">
    <source>
        <dbReference type="Proteomes" id="UP000013248"/>
    </source>
</evidence>
<evidence type="ECO:0000313" key="2">
    <source>
        <dbReference type="EMBL" id="ENX03948.1"/>
    </source>
</evidence>
<gene>
    <name evidence="2" type="ORF">F900_00646</name>
</gene>
<accession>N9M5X3</accession>
<dbReference type="PATRIC" id="fig|1217705.3.peg.618"/>
<dbReference type="EMBL" id="APRP01000007">
    <property type="protein sequence ID" value="ENX03948.1"/>
    <property type="molecule type" value="Genomic_DNA"/>
</dbReference>
<protein>
    <submittedName>
        <fullName evidence="2">Uncharacterized protein</fullName>
    </submittedName>
</protein>
<dbReference type="RefSeq" id="WP_005215049.1">
    <property type="nucleotide sequence ID" value="NZ_KB850089.1"/>
</dbReference>
<proteinExistence type="predicted"/>
<dbReference type="Proteomes" id="UP000013248">
    <property type="component" value="Unassembled WGS sequence"/>
</dbReference>
<organism evidence="2 3">
    <name type="scientific">Acinetobacter modestus</name>
    <dbReference type="NCBI Taxonomy" id="1776740"/>
    <lineage>
        <taxon>Bacteria</taxon>
        <taxon>Pseudomonadati</taxon>
        <taxon>Pseudomonadota</taxon>
        <taxon>Gammaproteobacteria</taxon>
        <taxon>Moraxellales</taxon>
        <taxon>Moraxellaceae</taxon>
        <taxon>Acinetobacter</taxon>
    </lineage>
</organism>
<name>N9M5X3_9GAMM</name>
<evidence type="ECO:0000256" key="1">
    <source>
        <dbReference type="SAM" id="Coils"/>
    </source>
</evidence>